<dbReference type="Proteomes" id="UP000314294">
    <property type="component" value="Unassembled WGS sequence"/>
</dbReference>
<protein>
    <submittedName>
        <fullName evidence="2">Uncharacterized protein</fullName>
    </submittedName>
</protein>
<name>A0A4Z2J190_9TELE</name>
<proteinExistence type="predicted"/>
<feature type="compositionally biased region" description="Polar residues" evidence="1">
    <location>
        <begin position="103"/>
        <end position="113"/>
    </location>
</feature>
<dbReference type="AlphaFoldDB" id="A0A4Z2J190"/>
<reference evidence="2 3" key="1">
    <citation type="submission" date="2019-03" db="EMBL/GenBank/DDBJ databases">
        <title>First draft genome of Liparis tanakae, snailfish: a comprehensive survey of snailfish specific genes.</title>
        <authorList>
            <person name="Kim W."/>
            <person name="Song I."/>
            <person name="Jeong J.-H."/>
            <person name="Kim D."/>
            <person name="Kim S."/>
            <person name="Ryu S."/>
            <person name="Song J.Y."/>
            <person name="Lee S.K."/>
        </authorList>
    </citation>
    <scope>NUCLEOTIDE SEQUENCE [LARGE SCALE GENOMIC DNA]</scope>
    <source>
        <tissue evidence="2">Muscle</tissue>
    </source>
</reference>
<evidence type="ECO:0000313" key="3">
    <source>
        <dbReference type="Proteomes" id="UP000314294"/>
    </source>
</evidence>
<sequence>MELIYNRWDEEEAAELEGSHRVGGWAIGGWLGRRPEAVSLHWTSEQANLAPEAPTMPTEHSDEIAWPGFNGPREELNKREHIGLDKTQMQQQPLIVQDWEPPESSQTQKEQKH</sequence>
<evidence type="ECO:0000313" key="2">
    <source>
        <dbReference type="EMBL" id="TNN83979.1"/>
    </source>
</evidence>
<feature type="compositionally biased region" description="Basic and acidic residues" evidence="1">
    <location>
        <begin position="72"/>
        <end position="84"/>
    </location>
</feature>
<feature type="region of interest" description="Disordered" evidence="1">
    <location>
        <begin position="49"/>
        <end position="113"/>
    </location>
</feature>
<dbReference type="EMBL" id="SRLO01000030">
    <property type="protein sequence ID" value="TNN83979.1"/>
    <property type="molecule type" value="Genomic_DNA"/>
</dbReference>
<evidence type="ECO:0000256" key="1">
    <source>
        <dbReference type="SAM" id="MobiDB-lite"/>
    </source>
</evidence>
<organism evidence="2 3">
    <name type="scientific">Liparis tanakae</name>
    <name type="common">Tanaka's snailfish</name>
    <dbReference type="NCBI Taxonomy" id="230148"/>
    <lineage>
        <taxon>Eukaryota</taxon>
        <taxon>Metazoa</taxon>
        <taxon>Chordata</taxon>
        <taxon>Craniata</taxon>
        <taxon>Vertebrata</taxon>
        <taxon>Euteleostomi</taxon>
        <taxon>Actinopterygii</taxon>
        <taxon>Neopterygii</taxon>
        <taxon>Teleostei</taxon>
        <taxon>Neoteleostei</taxon>
        <taxon>Acanthomorphata</taxon>
        <taxon>Eupercaria</taxon>
        <taxon>Perciformes</taxon>
        <taxon>Cottioidei</taxon>
        <taxon>Cottales</taxon>
        <taxon>Liparidae</taxon>
        <taxon>Liparis</taxon>
    </lineage>
</organism>
<keyword evidence="3" id="KW-1185">Reference proteome</keyword>
<gene>
    <name evidence="2" type="ORF">EYF80_005850</name>
</gene>
<comment type="caution">
    <text evidence="2">The sequence shown here is derived from an EMBL/GenBank/DDBJ whole genome shotgun (WGS) entry which is preliminary data.</text>
</comment>
<accession>A0A4Z2J190</accession>